<proteinExistence type="predicted"/>
<accession>A0A9W9SPG7</accession>
<organism evidence="2 3">
    <name type="scientific">Penicillium concentricum</name>
    <dbReference type="NCBI Taxonomy" id="293559"/>
    <lineage>
        <taxon>Eukaryota</taxon>
        <taxon>Fungi</taxon>
        <taxon>Dikarya</taxon>
        <taxon>Ascomycota</taxon>
        <taxon>Pezizomycotina</taxon>
        <taxon>Eurotiomycetes</taxon>
        <taxon>Eurotiomycetidae</taxon>
        <taxon>Eurotiales</taxon>
        <taxon>Aspergillaceae</taxon>
        <taxon>Penicillium</taxon>
    </lineage>
</organism>
<dbReference type="Proteomes" id="UP001147752">
    <property type="component" value="Unassembled WGS sequence"/>
</dbReference>
<name>A0A9W9SPG7_9EURO</name>
<dbReference type="EMBL" id="JAPZBT010000001">
    <property type="protein sequence ID" value="KAJ5382191.1"/>
    <property type="molecule type" value="Genomic_DNA"/>
</dbReference>
<feature type="region of interest" description="Disordered" evidence="1">
    <location>
        <begin position="117"/>
        <end position="137"/>
    </location>
</feature>
<gene>
    <name evidence="2" type="ORF">N7517_000102</name>
</gene>
<evidence type="ECO:0000313" key="3">
    <source>
        <dbReference type="Proteomes" id="UP001147752"/>
    </source>
</evidence>
<feature type="compositionally biased region" description="Polar residues" evidence="1">
    <location>
        <begin position="56"/>
        <end position="66"/>
    </location>
</feature>
<keyword evidence="3" id="KW-1185">Reference proteome</keyword>
<dbReference type="OrthoDB" id="4359218at2759"/>
<reference evidence="2" key="2">
    <citation type="journal article" date="2023" name="IMA Fungus">
        <title>Comparative genomic study of the Penicillium genus elucidates a diverse pangenome and 15 lateral gene transfer events.</title>
        <authorList>
            <person name="Petersen C."/>
            <person name="Sorensen T."/>
            <person name="Nielsen M.R."/>
            <person name="Sondergaard T.E."/>
            <person name="Sorensen J.L."/>
            <person name="Fitzpatrick D.A."/>
            <person name="Frisvad J.C."/>
            <person name="Nielsen K.L."/>
        </authorList>
    </citation>
    <scope>NUCLEOTIDE SEQUENCE</scope>
    <source>
        <strain evidence="2">IBT 3081</strain>
    </source>
</reference>
<reference evidence="2" key="1">
    <citation type="submission" date="2022-12" db="EMBL/GenBank/DDBJ databases">
        <authorList>
            <person name="Petersen C."/>
        </authorList>
    </citation>
    <scope>NUCLEOTIDE SEQUENCE</scope>
    <source>
        <strain evidence="2">IBT 3081</strain>
    </source>
</reference>
<sequence>MPGELRAEMERKLIENPMRDEAFFQMSFDEFSRKTYGPRKQIDRQNNLRQEQFPRQHQFMAQQQARAESHHQYYHGRASQRDQIGTVPANQNFLHHRPAVTDKQDMPADQQRVLFPQAQARATKDQNSYYHHRSCEY</sequence>
<protein>
    <submittedName>
        <fullName evidence="2">Uncharacterized protein</fullName>
    </submittedName>
</protein>
<comment type="caution">
    <text evidence="2">The sequence shown here is derived from an EMBL/GenBank/DDBJ whole genome shotgun (WGS) entry which is preliminary data.</text>
</comment>
<evidence type="ECO:0000313" key="2">
    <source>
        <dbReference type="EMBL" id="KAJ5382191.1"/>
    </source>
</evidence>
<dbReference type="RefSeq" id="XP_056581967.1">
    <property type="nucleotide sequence ID" value="XM_056717832.1"/>
</dbReference>
<dbReference type="GeneID" id="81457015"/>
<dbReference type="AlphaFoldDB" id="A0A9W9SPG7"/>
<feature type="region of interest" description="Disordered" evidence="1">
    <location>
        <begin position="56"/>
        <end position="88"/>
    </location>
</feature>
<evidence type="ECO:0000256" key="1">
    <source>
        <dbReference type="SAM" id="MobiDB-lite"/>
    </source>
</evidence>